<keyword evidence="3" id="KW-1185">Reference proteome</keyword>
<feature type="transmembrane region" description="Helical" evidence="1">
    <location>
        <begin position="116"/>
        <end position="133"/>
    </location>
</feature>
<evidence type="ECO:0000313" key="3">
    <source>
        <dbReference type="Proteomes" id="UP000515317"/>
    </source>
</evidence>
<keyword evidence="1" id="KW-0472">Membrane</keyword>
<evidence type="ECO:0000256" key="1">
    <source>
        <dbReference type="SAM" id="Phobius"/>
    </source>
</evidence>
<dbReference type="Proteomes" id="UP000515317">
    <property type="component" value="Chromosome"/>
</dbReference>
<accession>A0A6S6QNW0</accession>
<dbReference type="KEGG" id="tso:IZ6_02300"/>
<dbReference type="AlphaFoldDB" id="A0A6S6QNW0"/>
<evidence type="ECO:0000313" key="2">
    <source>
        <dbReference type="EMBL" id="BCJ89495.1"/>
    </source>
</evidence>
<dbReference type="RefSeq" id="WP_222876202.1">
    <property type="nucleotide sequence ID" value="NZ_AP023361.1"/>
</dbReference>
<feature type="transmembrane region" description="Helical" evidence="1">
    <location>
        <begin position="56"/>
        <end position="78"/>
    </location>
</feature>
<organism evidence="2 3">
    <name type="scientific">Terrihabitans soli</name>
    <dbReference type="NCBI Taxonomy" id="708113"/>
    <lineage>
        <taxon>Bacteria</taxon>
        <taxon>Pseudomonadati</taxon>
        <taxon>Pseudomonadota</taxon>
        <taxon>Alphaproteobacteria</taxon>
        <taxon>Hyphomicrobiales</taxon>
        <taxon>Terrihabitans</taxon>
    </lineage>
</organism>
<gene>
    <name evidence="2" type="ORF">IZ6_02300</name>
</gene>
<dbReference type="EMBL" id="AP023361">
    <property type="protein sequence ID" value="BCJ89495.1"/>
    <property type="molecule type" value="Genomic_DNA"/>
</dbReference>
<proteinExistence type="predicted"/>
<sequence>MIFLLTRLILVPLAYVAALVAAGAVAVGIAFLRAYGPVADDPVALGATSWILVGDFLIFCGFVGYAAFIPSVIAIVAAEIFSIRSALYFCGVALFCGFVASRLADEEALRSLPSEPAIAGAAALAGGFTYWLLCGRSSGIRIRPEPQRS</sequence>
<keyword evidence="1" id="KW-0812">Transmembrane</keyword>
<feature type="transmembrane region" description="Helical" evidence="1">
    <location>
        <begin position="85"/>
        <end position="104"/>
    </location>
</feature>
<keyword evidence="1" id="KW-1133">Transmembrane helix</keyword>
<protein>
    <submittedName>
        <fullName evidence="2">Uncharacterized protein</fullName>
    </submittedName>
</protein>
<name>A0A6S6QNW0_9HYPH</name>
<feature type="transmembrane region" description="Helical" evidence="1">
    <location>
        <begin position="12"/>
        <end position="36"/>
    </location>
</feature>
<reference evidence="2 3" key="1">
    <citation type="submission" date="2020-08" db="EMBL/GenBank/DDBJ databases">
        <title>Genome sequence of Rhizobiales bacterium strain IZ6.</title>
        <authorList>
            <person name="Nakai R."/>
            <person name="Naganuma T."/>
        </authorList>
    </citation>
    <scope>NUCLEOTIDE SEQUENCE [LARGE SCALE GENOMIC DNA]</scope>
    <source>
        <strain evidence="2 3">IZ6</strain>
    </source>
</reference>